<dbReference type="Pfam" id="PF24842">
    <property type="entry name" value="UFD1_N2"/>
    <property type="match status" value="1"/>
</dbReference>
<dbReference type="GO" id="GO:0006511">
    <property type="term" value="P:ubiquitin-dependent protein catabolic process"/>
    <property type="evidence" value="ECO:0007669"/>
    <property type="project" value="InterPro"/>
</dbReference>
<dbReference type="InterPro" id="IPR055418">
    <property type="entry name" value="UFD1_N2"/>
</dbReference>
<dbReference type="PANTHER" id="PTHR12555:SF15">
    <property type="entry name" value="FUSION DEGRADATION PROTEIN (UFD1), PUTATIVE (AFU_ORTHOLOGUE AFUA_4G04640)-RELATED"/>
    <property type="match status" value="1"/>
</dbReference>
<dbReference type="Gene3D" id="2.40.40.50">
    <property type="entry name" value="Ubiquitin fusion degradation protein UFD1, N-terminal domain"/>
    <property type="match status" value="1"/>
</dbReference>
<keyword evidence="6" id="KW-1185">Reference proteome</keyword>
<dbReference type="GO" id="GO:0034098">
    <property type="term" value="C:VCP-NPL4-UFD1 AAA ATPase complex"/>
    <property type="evidence" value="ECO:0007669"/>
    <property type="project" value="TreeGrafter"/>
</dbReference>
<evidence type="ECO:0000259" key="4">
    <source>
        <dbReference type="Pfam" id="PF24842"/>
    </source>
</evidence>
<dbReference type="VEuPathDB" id="FungiDB:EYZ11_003255"/>
<dbReference type="InterPro" id="IPR056012">
    <property type="entry name" value="DUF7590"/>
</dbReference>
<dbReference type="InterPro" id="IPR004854">
    <property type="entry name" value="Ufd1-like"/>
</dbReference>
<feature type="domain" description="DUF7590" evidence="3">
    <location>
        <begin position="270"/>
        <end position="301"/>
    </location>
</feature>
<gene>
    <name evidence="5" type="ORF">EYZ11_003255</name>
</gene>
<evidence type="ECO:0000256" key="1">
    <source>
        <dbReference type="SAM" id="MobiDB-lite"/>
    </source>
</evidence>
<reference evidence="5 6" key="1">
    <citation type="submission" date="2019-03" db="EMBL/GenBank/DDBJ databases">
        <title>The genome sequence of a newly discovered highly antifungal drug resistant Aspergillus species, Aspergillus tanneri NIH 1004.</title>
        <authorList>
            <person name="Mounaud S."/>
            <person name="Singh I."/>
            <person name="Joardar V."/>
            <person name="Pakala S."/>
            <person name="Pakala S."/>
            <person name="Venepally P."/>
            <person name="Hoover J."/>
            <person name="Nierman W."/>
            <person name="Chung J."/>
            <person name="Losada L."/>
        </authorList>
    </citation>
    <scope>NUCLEOTIDE SEQUENCE [LARGE SCALE GENOMIC DNA]</scope>
    <source>
        <strain evidence="5 6">NIH1004</strain>
    </source>
</reference>
<dbReference type="InterPro" id="IPR032353">
    <property type="entry name" value="AZUL"/>
</dbReference>
<protein>
    <submittedName>
        <fullName evidence="5">Uncharacterized protein</fullName>
    </submittedName>
</protein>
<feature type="region of interest" description="Disordered" evidence="1">
    <location>
        <begin position="394"/>
        <end position="418"/>
    </location>
</feature>
<feature type="domain" description="DUF7590" evidence="3">
    <location>
        <begin position="303"/>
        <end position="380"/>
    </location>
</feature>
<proteinExistence type="predicted"/>
<evidence type="ECO:0000313" key="5">
    <source>
        <dbReference type="EMBL" id="THC97253.1"/>
    </source>
</evidence>
<dbReference type="InterPro" id="IPR042556">
    <property type="entry name" value="AZUL_sf"/>
</dbReference>
<feature type="compositionally biased region" description="Polar residues" evidence="1">
    <location>
        <begin position="549"/>
        <end position="562"/>
    </location>
</feature>
<dbReference type="AlphaFoldDB" id="A0A4S3JNQ1"/>
<feature type="domain" description="Ubiquitin-protein ligase E3A N-terminal zinc-binding" evidence="2">
    <location>
        <begin position="522"/>
        <end position="550"/>
    </location>
</feature>
<dbReference type="Proteomes" id="UP000308092">
    <property type="component" value="Unassembled WGS sequence"/>
</dbReference>
<dbReference type="EMBL" id="SOSA01000081">
    <property type="protein sequence ID" value="THC97253.1"/>
    <property type="molecule type" value="Genomic_DNA"/>
</dbReference>
<dbReference type="PANTHER" id="PTHR12555">
    <property type="entry name" value="UBIQUITIN FUSION DEGRADATON PROTEIN 1"/>
    <property type="match status" value="1"/>
</dbReference>
<dbReference type="Pfam" id="PF16558">
    <property type="entry name" value="AZUL"/>
    <property type="match status" value="1"/>
</dbReference>
<evidence type="ECO:0000259" key="2">
    <source>
        <dbReference type="Pfam" id="PF16558"/>
    </source>
</evidence>
<dbReference type="STRING" id="1220188.A0A4S3JNQ1"/>
<organism evidence="5 6">
    <name type="scientific">Aspergillus tanneri</name>
    <dbReference type="NCBI Taxonomy" id="1220188"/>
    <lineage>
        <taxon>Eukaryota</taxon>
        <taxon>Fungi</taxon>
        <taxon>Dikarya</taxon>
        <taxon>Ascomycota</taxon>
        <taxon>Pezizomycotina</taxon>
        <taxon>Eurotiomycetes</taxon>
        <taxon>Eurotiomycetidae</taxon>
        <taxon>Eurotiales</taxon>
        <taxon>Aspergillaceae</taxon>
        <taxon>Aspergillus</taxon>
        <taxon>Aspergillus subgen. Circumdati</taxon>
    </lineage>
</organism>
<dbReference type="GO" id="GO:0036503">
    <property type="term" value="P:ERAD pathway"/>
    <property type="evidence" value="ECO:0007669"/>
    <property type="project" value="TreeGrafter"/>
</dbReference>
<feature type="domain" description="Ubiquitin fusion degradation protein UFD1 N-terminal subdomain 2" evidence="4">
    <location>
        <begin position="169"/>
        <end position="243"/>
    </location>
</feature>
<dbReference type="InterPro" id="IPR042299">
    <property type="entry name" value="Ufd1-like_Nn"/>
</dbReference>
<name>A0A4S3JNQ1_9EURO</name>
<accession>A0A4S3JNQ1</accession>
<dbReference type="Gene3D" id="6.10.130.10">
    <property type="entry name" value="Ubiquitin-protein ligase E3A, N-terminal zinc-binding domain (AZUL)"/>
    <property type="match status" value="1"/>
</dbReference>
<dbReference type="GO" id="GO:0031593">
    <property type="term" value="F:polyubiquitin modification-dependent protein binding"/>
    <property type="evidence" value="ECO:0007669"/>
    <property type="project" value="TreeGrafter"/>
</dbReference>
<comment type="caution">
    <text evidence="5">The sequence shown here is derived from an EMBL/GenBank/DDBJ whole genome shotgun (WGS) entry which is preliminary data.</text>
</comment>
<sequence length="667" mass="73601">MAEMPEPLHWSSQFVVASRLTPKLPGDKITLPQSALEQLLAAAPLKEVTSDGHLRPYTSIFDPLNPYTFTAESRVREQVVSRQHQLPHPLTFRVVNPQNGRAVYAGIREFSAEENEISLSAFLRTALGAENDPPLSPTDAVDRVKGVSVPSIEPQPLTVTVHAKQLPRGTYVRLRPLEAGYDVEDWKALLERHLRDNYTTLTTGESLTVSGGQDESFRFLVDKVEPEGDGICVVDTDLEVDIVALTEDQARETLQRRLDKASRPPGTNAGTSIGGALGLGESVSGQVIPGQYVDYELHSWDCVFLLASPFSARQRNRPRADEHVFGDFSSSPLKRISIQPTNVELDGAEALYISVHAFAHHPQDIGIDQSRPLQFNLHLAADLSADGNELLEDDASATHDPEDVRFPQKGESDPEMDNPEVLVSELTPHELVDGGRTTECHLCNKFVRLRDMKTHLRHHDLDRLSQPPPSTCLNKNCGRTIDRRAALVSGNDTLGLCSICFGPLYVDTYDPEGKALRRRIERRYLSQMMTGCGKSYCQNEYCKNGRQARLSSESNRGTGPNTITPPPLSTSAATILATVRPLIEALNLRSDQPNTAPFYFCTDQVGQQRRILAEILATEVTMTGGDKSYDLPWCIAAVEAAGSDLNKAREWLENWAPAQGEDASSLK</sequence>
<evidence type="ECO:0000259" key="3">
    <source>
        <dbReference type="Pfam" id="PF24503"/>
    </source>
</evidence>
<dbReference type="Pfam" id="PF24503">
    <property type="entry name" value="DUF7590"/>
    <property type="match status" value="2"/>
</dbReference>
<feature type="compositionally biased region" description="Basic and acidic residues" evidence="1">
    <location>
        <begin position="396"/>
        <end position="412"/>
    </location>
</feature>
<dbReference type="Gene3D" id="3.10.330.10">
    <property type="match status" value="1"/>
</dbReference>
<evidence type="ECO:0000313" key="6">
    <source>
        <dbReference type="Proteomes" id="UP000308092"/>
    </source>
</evidence>
<feature type="region of interest" description="Disordered" evidence="1">
    <location>
        <begin position="548"/>
        <end position="568"/>
    </location>
</feature>